<organism evidence="1">
    <name type="scientific">marine sediment metagenome</name>
    <dbReference type="NCBI Taxonomy" id="412755"/>
    <lineage>
        <taxon>unclassified sequences</taxon>
        <taxon>metagenomes</taxon>
        <taxon>ecological metagenomes</taxon>
    </lineage>
</organism>
<name>A0A0F9MHB1_9ZZZZ</name>
<proteinExistence type="predicted"/>
<evidence type="ECO:0008006" key="2">
    <source>
        <dbReference type="Google" id="ProtNLM"/>
    </source>
</evidence>
<dbReference type="AlphaFoldDB" id="A0A0F9MHB1"/>
<reference evidence="1" key="1">
    <citation type="journal article" date="2015" name="Nature">
        <title>Complex archaea that bridge the gap between prokaryotes and eukaryotes.</title>
        <authorList>
            <person name="Spang A."/>
            <person name="Saw J.H."/>
            <person name="Jorgensen S.L."/>
            <person name="Zaremba-Niedzwiedzka K."/>
            <person name="Martijn J."/>
            <person name="Lind A.E."/>
            <person name="van Eijk R."/>
            <person name="Schleper C."/>
            <person name="Guy L."/>
            <person name="Ettema T.J."/>
        </authorList>
    </citation>
    <scope>NUCLEOTIDE SEQUENCE</scope>
</reference>
<accession>A0A0F9MHB1</accession>
<dbReference type="EMBL" id="LAZR01004825">
    <property type="protein sequence ID" value="KKN05249.1"/>
    <property type="molecule type" value="Genomic_DNA"/>
</dbReference>
<gene>
    <name evidence="1" type="ORF">LCGC14_1089200</name>
</gene>
<protein>
    <recommendedName>
        <fullName evidence="2">Ubiquitin-activating enzyme E1 FCCH domain-containing protein</fullName>
    </recommendedName>
</protein>
<sequence length="590" mass="64657">MAFQIPNREKLFIQTNRGDFLGNLFTTFNMDFDSQLGKVRVSPRLRVNTDNVDDAQLGVPTAFLRTSASGTDQWWALCGTVLFKTSGTDPSATFTQDALGSSPTTMTTTSSDLIEFNGKMYASLPTDIAELDSTTWDVDWWTNVIGGTALTTAIPHPLLATIKTNTFLVGNGNLVHAMNKNENVSNSRLILPSVYQIIWMIASRDGVWIGARHTEGGEGQIFFWDEVAENYNRQYGVKHARCFAGIIKDGIPWTVNGAGQLLQYNGVGFEERAVFPVFSQSGSEWTNGQEINLPVVHRNGMSVVDEKIHILIDTTINNDLDFIMENFPPGVWIFDNDRGLTQKYAISRYDGTENDYGTWTNNGGSVGAIYSTNAQQGLLLVGAKFPTDDGSTFLTAILFKDENDSIVKRGHFTTAVFESSAFEDVFQDILLSFKRFRSSGDRIIVKYRAIKNPDFPIITAGITWTDTDTFTTTKNLSNVTAGDEVYIIRGTGAGTLVHVLSISEAAGTYTVNLDETIANATGTGRVIIDDFTKCATVSTQGIERQGFDLDVVGTWIQLKVELRSASGSVGAGDSPELEKVVVTNVPEITT</sequence>
<evidence type="ECO:0000313" key="1">
    <source>
        <dbReference type="EMBL" id="KKN05249.1"/>
    </source>
</evidence>
<comment type="caution">
    <text evidence="1">The sequence shown here is derived from an EMBL/GenBank/DDBJ whole genome shotgun (WGS) entry which is preliminary data.</text>
</comment>